<dbReference type="Gene3D" id="2.170.130.10">
    <property type="entry name" value="TonB-dependent receptor, plug domain"/>
    <property type="match status" value="1"/>
</dbReference>
<evidence type="ECO:0000256" key="4">
    <source>
        <dbReference type="ARBA" id="ARBA00022692"/>
    </source>
</evidence>
<dbReference type="InterPro" id="IPR012910">
    <property type="entry name" value="Plug_dom"/>
</dbReference>
<evidence type="ECO:0000256" key="6">
    <source>
        <dbReference type="ARBA" id="ARBA00023237"/>
    </source>
</evidence>
<dbReference type="Gene3D" id="2.40.170.20">
    <property type="entry name" value="TonB-dependent receptor, beta-barrel domain"/>
    <property type="match status" value="1"/>
</dbReference>
<proteinExistence type="inferred from homology"/>
<evidence type="ECO:0000256" key="5">
    <source>
        <dbReference type="ARBA" id="ARBA00023136"/>
    </source>
</evidence>
<dbReference type="NCBIfam" id="TIGR04056">
    <property type="entry name" value="OMP_RagA_SusC"/>
    <property type="match status" value="1"/>
</dbReference>
<feature type="signal peptide" evidence="8">
    <location>
        <begin position="1"/>
        <end position="21"/>
    </location>
</feature>
<keyword evidence="5 7" id="KW-0472">Membrane</keyword>
<keyword evidence="6 7" id="KW-0998">Cell outer membrane</keyword>
<dbReference type="SUPFAM" id="SSF56935">
    <property type="entry name" value="Porins"/>
    <property type="match status" value="1"/>
</dbReference>
<organism evidence="10 11">
    <name type="scientific">Albibacterium profundi</name>
    <dbReference type="NCBI Taxonomy" id="3134906"/>
    <lineage>
        <taxon>Bacteria</taxon>
        <taxon>Pseudomonadati</taxon>
        <taxon>Bacteroidota</taxon>
        <taxon>Sphingobacteriia</taxon>
        <taxon>Sphingobacteriales</taxon>
        <taxon>Sphingobacteriaceae</taxon>
        <taxon>Albibacterium</taxon>
    </lineage>
</organism>
<dbReference type="Pfam" id="PF13715">
    <property type="entry name" value="CarbopepD_reg_2"/>
    <property type="match status" value="1"/>
</dbReference>
<dbReference type="RefSeq" id="WP_375556882.1">
    <property type="nucleotide sequence ID" value="NZ_JBBVGT010000002.1"/>
</dbReference>
<name>A0ABV5CCT6_9SPHI</name>
<keyword evidence="4 7" id="KW-0812">Transmembrane</keyword>
<accession>A0ABV5CCT6</accession>
<keyword evidence="3 7" id="KW-1134">Transmembrane beta strand</keyword>
<comment type="caution">
    <text evidence="10">The sequence shown here is derived from an EMBL/GenBank/DDBJ whole genome shotgun (WGS) entry which is preliminary data.</text>
</comment>
<evidence type="ECO:0000256" key="8">
    <source>
        <dbReference type="SAM" id="SignalP"/>
    </source>
</evidence>
<reference evidence="10 11" key="1">
    <citation type="submission" date="2024-04" db="EMBL/GenBank/DDBJ databases">
        <title>Albibacterium profundi sp. nov., isolated from sediment of the Challenger Deep of Mariana Trench.</title>
        <authorList>
            <person name="Wang Y."/>
        </authorList>
    </citation>
    <scope>NUCLEOTIDE SEQUENCE [LARGE SCALE GENOMIC DNA]</scope>
    <source>
        <strain evidence="10 11">RHL897</strain>
    </source>
</reference>
<keyword evidence="11" id="KW-1185">Reference proteome</keyword>
<comment type="subcellular location">
    <subcellularLocation>
        <location evidence="1 7">Cell outer membrane</location>
        <topology evidence="1 7">Multi-pass membrane protein</topology>
    </subcellularLocation>
</comment>
<sequence>MKKQLLLFFVAGILIISSAYAQNRRVSGKVTSQEDGLGIPGVTVTVSGTTTGTTTDGEGFYSLDVPASATALEFSFIGYTKQTLQIGDRTTINVTLVNDATQLGEVIVTALGIQRQRNELPYAAQEVKAEEITRTRDNNFVNALSGKVAGLDIKQSGTMGGSTNVVMRGIKSMTGNNQALFVVDGAPISNANTNTSNQTTGRGGYDYGNAAADINPDDIESLTVLKGAAATALYGSRAANGVIMITTKKGKKNSMNITVNTGLTFGNIDKSTFAEYQTEYGAGYINEYSKSEYIRLAELANSDGDPDNDMDVTDFPTYGSEDGSFWFRGTPFENGNSLIVPFTEDASYGGAFDPNLMVYQWDAFDPSSPTYGQKTPWVAAKNDPSTFFETGVNSTHSITLDGGGDNATFKAGYTRNDETGILPNSKIIKNIFNLGGSYDITENLKASGTANFSKIDGLGRFGTGYSGNNVNQQFRQWWQTNVDMKEQEAAYYRNKQNITWNWSDHTAVSPIYSNNPYFTRFENYQNDTRNRYFGNFALSWTPLEWMNIVGRVTYDGSTEKQEERWAQGGADVPGYSLFNRTFSETNYDLLINFNRDISEDISFTGLLGSNIRRSELSSVYAETVGGLAFPGLYSLSNSFSPMDAPVEQYRRIGVDGIFASANFGYKDTYFLDATIRRDQSSTLPQDNNTYWYPSIAGGFIFSNLIEDKSILNYGKVRLNYAQVGADAPALSLYDTFIINFPFNGIHQTSVYSYKQNMELLPERTRSVEAGIEMAFFNSRLGFDASYYQTTSFDQIMGVSVSTATGYGFKFVNAGSIENKGFEISAYGIPVKTDNFSWTINANFSRNRNEVIDLYEGNKNLQIATFQGGVSLNATVGQPFGTFRGVDYQYIDGQKVVGEDGYYLSSDPNTVMGDINPDWTGGIQNMFTYKNFALNFLIDIKQGGDVWSLDQYYGMATGLYPETAGLNDLGNPSRLPISQGGGVILPGVKEDGTPNDIRVENYDSSVTPYGYANNPTAVGLFDASYVKLREAAITYSLPSEWLERTRAIKGIDVSLIGRNLWIIHKNLPYADPEAGLSSGNIQGYQSGAYPTVRSVGFNLRFKF</sequence>
<dbReference type="InterPro" id="IPR008969">
    <property type="entry name" value="CarboxyPept-like_regulatory"/>
</dbReference>
<evidence type="ECO:0000256" key="7">
    <source>
        <dbReference type="PROSITE-ProRule" id="PRU01360"/>
    </source>
</evidence>
<evidence type="ECO:0000256" key="3">
    <source>
        <dbReference type="ARBA" id="ARBA00022452"/>
    </source>
</evidence>
<evidence type="ECO:0000256" key="1">
    <source>
        <dbReference type="ARBA" id="ARBA00004571"/>
    </source>
</evidence>
<keyword evidence="2 7" id="KW-0813">Transport</keyword>
<evidence type="ECO:0000313" key="11">
    <source>
        <dbReference type="Proteomes" id="UP001580928"/>
    </source>
</evidence>
<gene>
    <name evidence="10" type="ORF">WKR92_05825</name>
</gene>
<dbReference type="Gene3D" id="2.60.40.1120">
    <property type="entry name" value="Carboxypeptidase-like, regulatory domain"/>
    <property type="match status" value="1"/>
</dbReference>
<dbReference type="InterPro" id="IPR023996">
    <property type="entry name" value="TonB-dep_OMP_SusC/RagA"/>
</dbReference>
<dbReference type="InterPro" id="IPR036942">
    <property type="entry name" value="Beta-barrel_TonB_sf"/>
</dbReference>
<dbReference type="EMBL" id="JBBVGT010000002">
    <property type="protein sequence ID" value="MFB5945341.1"/>
    <property type="molecule type" value="Genomic_DNA"/>
</dbReference>
<dbReference type="Proteomes" id="UP001580928">
    <property type="component" value="Unassembled WGS sequence"/>
</dbReference>
<feature type="chain" id="PRO_5045296666" evidence="8">
    <location>
        <begin position="22"/>
        <end position="1102"/>
    </location>
</feature>
<dbReference type="NCBIfam" id="TIGR04057">
    <property type="entry name" value="SusC_RagA_signa"/>
    <property type="match status" value="1"/>
</dbReference>
<evidence type="ECO:0000313" key="10">
    <source>
        <dbReference type="EMBL" id="MFB5945341.1"/>
    </source>
</evidence>
<comment type="similarity">
    <text evidence="7">Belongs to the TonB-dependent receptor family.</text>
</comment>
<dbReference type="SUPFAM" id="SSF49464">
    <property type="entry name" value="Carboxypeptidase regulatory domain-like"/>
    <property type="match status" value="1"/>
</dbReference>
<dbReference type="InterPro" id="IPR023997">
    <property type="entry name" value="TonB-dep_OMP_SusC/RagA_CS"/>
</dbReference>
<evidence type="ECO:0000259" key="9">
    <source>
        <dbReference type="Pfam" id="PF07715"/>
    </source>
</evidence>
<dbReference type="InterPro" id="IPR039426">
    <property type="entry name" value="TonB-dep_rcpt-like"/>
</dbReference>
<dbReference type="InterPro" id="IPR037066">
    <property type="entry name" value="Plug_dom_sf"/>
</dbReference>
<protein>
    <submittedName>
        <fullName evidence="10">SusC/RagA family TonB-linked outer membrane protein</fullName>
    </submittedName>
</protein>
<dbReference type="Pfam" id="PF07715">
    <property type="entry name" value="Plug"/>
    <property type="match status" value="1"/>
</dbReference>
<feature type="domain" description="TonB-dependent receptor plug" evidence="9">
    <location>
        <begin position="118"/>
        <end position="242"/>
    </location>
</feature>
<dbReference type="PROSITE" id="PS52016">
    <property type="entry name" value="TONB_DEPENDENT_REC_3"/>
    <property type="match status" value="1"/>
</dbReference>
<keyword evidence="8" id="KW-0732">Signal</keyword>
<evidence type="ECO:0000256" key="2">
    <source>
        <dbReference type="ARBA" id="ARBA00022448"/>
    </source>
</evidence>